<keyword evidence="3" id="KW-0964">Secreted</keyword>
<accession>A0A087H8F2</accession>
<dbReference type="PANTHER" id="PTHR33920">
    <property type="entry name" value="THIONIN-2.1-RELATED"/>
    <property type="match status" value="1"/>
</dbReference>
<dbReference type="GO" id="GO:0006952">
    <property type="term" value="P:defense response"/>
    <property type="evidence" value="ECO:0007669"/>
    <property type="project" value="UniProtKB-KW"/>
</dbReference>
<keyword evidence="7" id="KW-1185">Reference proteome</keyword>
<keyword evidence="5" id="KW-1015">Disulfide bond</keyword>
<dbReference type="PANTHER" id="PTHR33920:SF2">
    <property type="entry name" value="THIONIN-2.1-RELATED"/>
    <property type="match status" value="1"/>
</dbReference>
<name>A0A087H8F2_ARAAL</name>
<evidence type="ECO:0008006" key="8">
    <source>
        <dbReference type="Google" id="ProtNLM"/>
    </source>
</evidence>
<comment type="subcellular location">
    <subcellularLocation>
        <location evidence="1">Secreted</location>
    </subcellularLocation>
</comment>
<protein>
    <recommendedName>
        <fullName evidence="8">Acidic protein</fullName>
    </recommendedName>
</protein>
<proteinExistence type="inferred from homology"/>
<evidence type="ECO:0000256" key="2">
    <source>
        <dbReference type="ARBA" id="ARBA00009872"/>
    </source>
</evidence>
<evidence type="ECO:0000313" key="6">
    <source>
        <dbReference type="EMBL" id="KFK38404.1"/>
    </source>
</evidence>
<evidence type="ECO:0000256" key="4">
    <source>
        <dbReference type="ARBA" id="ARBA00022821"/>
    </source>
</evidence>
<dbReference type="GO" id="GO:0005576">
    <property type="term" value="C:extracellular region"/>
    <property type="evidence" value="ECO:0007669"/>
    <property type="project" value="UniProtKB-SubCell"/>
</dbReference>
<evidence type="ECO:0000256" key="5">
    <source>
        <dbReference type="ARBA" id="ARBA00023157"/>
    </source>
</evidence>
<dbReference type="OrthoDB" id="653285at2759"/>
<gene>
    <name evidence="6" type="ordered locus">AALP_Aa3g108600</name>
</gene>
<reference evidence="7" key="1">
    <citation type="journal article" date="2015" name="Nat. Plants">
        <title>Genome expansion of Arabis alpina linked with retrotransposition and reduced symmetric DNA methylation.</title>
        <authorList>
            <person name="Willing E.M."/>
            <person name="Rawat V."/>
            <person name="Mandakova T."/>
            <person name="Maumus F."/>
            <person name="James G.V."/>
            <person name="Nordstroem K.J."/>
            <person name="Becker C."/>
            <person name="Warthmann N."/>
            <person name="Chica C."/>
            <person name="Szarzynska B."/>
            <person name="Zytnicki M."/>
            <person name="Albani M.C."/>
            <person name="Kiefer C."/>
            <person name="Bergonzi S."/>
            <person name="Castaings L."/>
            <person name="Mateos J.L."/>
            <person name="Berns M.C."/>
            <person name="Bujdoso N."/>
            <person name="Piofczyk T."/>
            <person name="de Lorenzo L."/>
            <person name="Barrero-Sicilia C."/>
            <person name="Mateos I."/>
            <person name="Piednoel M."/>
            <person name="Hagmann J."/>
            <person name="Chen-Min-Tao R."/>
            <person name="Iglesias-Fernandez R."/>
            <person name="Schuster S.C."/>
            <person name="Alonso-Blanco C."/>
            <person name="Roudier F."/>
            <person name="Carbonero P."/>
            <person name="Paz-Ares J."/>
            <person name="Davis S.J."/>
            <person name="Pecinka A."/>
            <person name="Quesneville H."/>
            <person name="Colot V."/>
            <person name="Lysak M.A."/>
            <person name="Weigel D."/>
            <person name="Coupland G."/>
            <person name="Schneeberger K."/>
        </authorList>
    </citation>
    <scope>NUCLEOTIDE SEQUENCE [LARGE SCALE GENOMIC DNA]</scope>
    <source>
        <strain evidence="7">cv. Pajares</strain>
    </source>
</reference>
<evidence type="ECO:0000256" key="1">
    <source>
        <dbReference type="ARBA" id="ARBA00004613"/>
    </source>
</evidence>
<organism evidence="6 7">
    <name type="scientific">Arabis alpina</name>
    <name type="common">Alpine rock-cress</name>
    <dbReference type="NCBI Taxonomy" id="50452"/>
    <lineage>
        <taxon>Eukaryota</taxon>
        <taxon>Viridiplantae</taxon>
        <taxon>Streptophyta</taxon>
        <taxon>Embryophyta</taxon>
        <taxon>Tracheophyta</taxon>
        <taxon>Spermatophyta</taxon>
        <taxon>Magnoliopsida</taxon>
        <taxon>eudicotyledons</taxon>
        <taxon>Gunneridae</taxon>
        <taxon>Pentapetalae</taxon>
        <taxon>rosids</taxon>
        <taxon>malvids</taxon>
        <taxon>Brassicales</taxon>
        <taxon>Brassicaceae</taxon>
        <taxon>Arabideae</taxon>
        <taxon>Arabis</taxon>
    </lineage>
</organism>
<evidence type="ECO:0000313" key="7">
    <source>
        <dbReference type="Proteomes" id="UP000029120"/>
    </source>
</evidence>
<dbReference type="InterPro" id="IPR001010">
    <property type="entry name" value="Thionin"/>
</dbReference>
<evidence type="ECO:0000256" key="3">
    <source>
        <dbReference type="ARBA" id="ARBA00022525"/>
    </source>
</evidence>
<sequence length="127" mass="13782">MLLTSMMLAHIQVDAKFCCMTKVDKQNLIKCVDQRILSPYRCVEINGCKEFRYEWNCPPGYPAAVLENSGDIVNEYCKLGCVSSECGALTTLHNSDASEIVNGAVEQCTSACSSLCTKGSKTALEAA</sequence>
<dbReference type="AlphaFoldDB" id="A0A087H8F2"/>
<dbReference type="Proteomes" id="UP000029120">
    <property type="component" value="Chromosome 3"/>
</dbReference>
<comment type="similarity">
    <text evidence="2">Belongs to the plant thionin (TC 1.C.44) family.</text>
</comment>
<dbReference type="EMBL" id="CM002871">
    <property type="protein sequence ID" value="KFK38404.1"/>
    <property type="molecule type" value="Genomic_DNA"/>
</dbReference>
<keyword evidence="4" id="KW-0611">Plant defense</keyword>
<dbReference type="Gramene" id="KFK38404">
    <property type="protein sequence ID" value="KFK38404"/>
    <property type="gene ID" value="AALP_AA3G108600"/>
</dbReference>